<proteinExistence type="predicted"/>
<dbReference type="EMBL" id="FMAF01000003">
    <property type="protein sequence ID" value="SCB19049.1"/>
    <property type="molecule type" value="Genomic_DNA"/>
</dbReference>
<accession>A0A1C3UUC5</accession>
<keyword evidence="1" id="KW-0472">Membrane</keyword>
<name>A0A1C3UUC5_9HYPH</name>
<gene>
    <name evidence="2" type="ORF">GA0061101_103351</name>
</gene>
<protein>
    <submittedName>
        <fullName evidence="2">Uncharacterized protein</fullName>
    </submittedName>
</protein>
<organism evidence="2 3">
    <name type="scientific">Rhizobium lusitanum</name>
    <dbReference type="NCBI Taxonomy" id="293958"/>
    <lineage>
        <taxon>Bacteria</taxon>
        <taxon>Pseudomonadati</taxon>
        <taxon>Pseudomonadota</taxon>
        <taxon>Alphaproteobacteria</taxon>
        <taxon>Hyphomicrobiales</taxon>
        <taxon>Rhizobiaceae</taxon>
        <taxon>Rhizobium/Agrobacterium group</taxon>
        <taxon>Rhizobium</taxon>
    </lineage>
</organism>
<evidence type="ECO:0000256" key="1">
    <source>
        <dbReference type="SAM" id="Phobius"/>
    </source>
</evidence>
<dbReference type="Proteomes" id="UP000199205">
    <property type="component" value="Unassembled WGS sequence"/>
</dbReference>
<dbReference type="RefSeq" id="WP_037196458.1">
    <property type="nucleotide sequence ID" value="NZ_JAFEVL010000075.1"/>
</dbReference>
<reference evidence="2 3" key="1">
    <citation type="submission" date="2016-08" db="EMBL/GenBank/DDBJ databases">
        <authorList>
            <person name="Seilhamer J.J."/>
        </authorList>
    </citation>
    <scope>NUCLEOTIDE SEQUENCE [LARGE SCALE GENOMIC DNA]</scope>
    <source>
        <strain evidence="2 3">P1-7</strain>
    </source>
</reference>
<keyword evidence="1" id="KW-0812">Transmembrane</keyword>
<dbReference type="AlphaFoldDB" id="A0A1C3UUC5"/>
<sequence length="77" mass="8535">MIKKTAQRFLVAVMLTLAQTGKNSVTKVIAVLLLLAMAVQVIKPLGLPGLRRRVDFWKIAIIAFAVWTVALIINETF</sequence>
<feature type="transmembrane region" description="Helical" evidence="1">
    <location>
        <begin position="28"/>
        <end position="47"/>
    </location>
</feature>
<evidence type="ECO:0000313" key="2">
    <source>
        <dbReference type="EMBL" id="SCB19049.1"/>
    </source>
</evidence>
<evidence type="ECO:0000313" key="3">
    <source>
        <dbReference type="Proteomes" id="UP000199205"/>
    </source>
</evidence>
<feature type="transmembrane region" description="Helical" evidence="1">
    <location>
        <begin position="56"/>
        <end position="73"/>
    </location>
</feature>
<keyword evidence="1" id="KW-1133">Transmembrane helix</keyword>